<keyword evidence="3" id="KW-1185">Reference proteome</keyword>
<dbReference type="RefSeq" id="WP_196954569.1">
    <property type="nucleotide sequence ID" value="NZ_JADWYK010000004.1"/>
</dbReference>
<feature type="domain" description="Glycosyltransferase subfamily 4-like N-terminal" evidence="1">
    <location>
        <begin position="17"/>
        <end position="221"/>
    </location>
</feature>
<sequence length="412" mass="46643">MRILQLCPRVPFPPHDGGAIAMYDVAAGLARAGHEVTVLAINTPKHHQPATVLDHLGPNVRLLTVDVDTNLSPVKALRNFLFSELPYNVERFVSAKVKAKLAELLDREQFDIVQMEGTFVAWYAGYWVENGLCRWRYLPPVVLRAHNVEYTIWEQLARNTGNPLKKWYLQKLAQRLKLFEKWMMHRFDAVAAITEADQQRLRQQGCQEPVVFIPAGVDLTRFRPEPAVLPRSRTLCMIGSLNWLPNLEGLDWFLTQVWPRLAERLPELELHVAGTGMPERLRQLHLPGVTMHGFVESAADFMRAYELMLVPLLSGGGMRVKIIEGMALGKAILSTALGAEGIHCRPGHDILLADDPEEWVRLLEDYYYGRLDVNGIGAQAAQTAAELYDNRRVVARFEQLYQQVAAQRPVSC</sequence>
<comment type="caution">
    <text evidence="2">The sequence shown here is derived from an EMBL/GenBank/DDBJ whole genome shotgun (WGS) entry which is preliminary data.</text>
</comment>
<organism evidence="2 3">
    <name type="scientific">Hymenobacter guriensis</name>
    <dbReference type="NCBI Taxonomy" id="2793065"/>
    <lineage>
        <taxon>Bacteria</taxon>
        <taxon>Pseudomonadati</taxon>
        <taxon>Bacteroidota</taxon>
        <taxon>Cytophagia</taxon>
        <taxon>Cytophagales</taxon>
        <taxon>Hymenobacteraceae</taxon>
        <taxon>Hymenobacter</taxon>
    </lineage>
</organism>
<evidence type="ECO:0000259" key="1">
    <source>
        <dbReference type="Pfam" id="PF13439"/>
    </source>
</evidence>
<protein>
    <submittedName>
        <fullName evidence="2">Glycosyltransferase family 4 protein</fullName>
    </submittedName>
</protein>
<dbReference type="PANTHER" id="PTHR12526">
    <property type="entry name" value="GLYCOSYLTRANSFERASE"/>
    <property type="match status" value="1"/>
</dbReference>
<dbReference type="SUPFAM" id="SSF53756">
    <property type="entry name" value="UDP-Glycosyltransferase/glycogen phosphorylase"/>
    <property type="match status" value="1"/>
</dbReference>
<name>A0ABS0L0A3_9BACT</name>
<dbReference type="Pfam" id="PF13692">
    <property type="entry name" value="Glyco_trans_1_4"/>
    <property type="match status" value="1"/>
</dbReference>
<dbReference type="EMBL" id="JADWYK010000004">
    <property type="protein sequence ID" value="MBG8553542.1"/>
    <property type="molecule type" value="Genomic_DNA"/>
</dbReference>
<reference evidence="2 3" key="1">
    <citation type="submission" date="2020-11" db="EMBL/GenBank/DDBJ databases">
        <title>Hymenobacter sp.</title>
        <authorList>
            <person name="Kim M.K."/>
        </authorList>
    </citation>
    <scope>NUCLEOTIDE SEQUENCE [LARGE SCALE GENOMIC DNA]</scope>
    <source>
        <strain evidence="2 3">BT594</strain>
    </source>
</reference>
<evidence type="ECO:0000313" key="2">
    <source>
        <dbReference type="EMBL" id="MBG8553542.1"/>
    </source>
</evidence>
<gene>
    <name evidence="2" type="ORF">I5L79_08290</name>
</gene>
<dbReference type="Pfam" id="PF13439">
    <property type="entry name" value="Glyco_transf_4"/>
    <property type="match status" value="1"/>
</dbReference>
<dbReference type="PANTHER" id="PTHR12526:SF600">
    <property type="entry name" value="GLYCOSYL TRANSFERASE GROUP 1"/>
    <property type="match status" value="1"/>
</dbReference>
<dbReference type="Proteomes" id="UP000601099">
    <property type="component" value="Unassembled WGS sequence"/>
</dbReference>
<accession>A0ABS0L0A3</accession>
<evidence type="ECO:0000313" key="3">
    <source>
        <dbReference type="Proteomes" id="UP000601099"/>
    </source>
</evidence>
<dbReference type="Gene3D" id="3.40.50.2000">
    <property type="entry name" value="Glycogen Phosphorylase B"/>
    <property type="match status" value="2"/>
</dbReference>
<dbReference type="InterPro" id="IPR028098">
    <property type="entry name" value="Glyco_trans_4-like_N"/>
</dbReference>
<proteinExistence type="predicted"/>
<dbReference type="CDD" id="cd03801">
    <property type="entry name" value="GT4_PimA-like"/>
    <property type="match status" value="1"/>
</dbReference>